<dbReference type="Proteomes" id="UP000484842">
    <property type="component" value="Unassembled WGS sequence"/>
</dbReference>
<dbReference type="AlphaFoldDB" id="A0A7X1NUD3"/>
<name>A0A7X1NUD3_9DEIO</name>
<evidence type="ECO:0000313" key="2">
    <source>
        <dbReference type="EMBL" id="MPY65978.1"/>
    </source>
</evidence>
<comment type="caution">
    <text evidence="2">The sequence shown here is derived from an EMBL/GenBank/DDBJ whole genome shotgun (WGS) entry which is preliminary data.</text>
</comment>
<evidence type="ECO:0000256" key="1">
    <source>
        <dbReference type="SAM" id="MobiDB-lite"/>
    </source>
</evidence>
<reference evidence="2 3" key="1">
    <citation type="submission" date="2019-10" db="EMBL/GenBank/DDBJ databases">
        <title>Deinococcus sp. isolated from soil.</title>
        <authorList>
            <person name="Li Y."/>
            <person name="Wang J."/>
        </authorList>
    </citation>
    <scope>NUCLEOTIDE SEQUENCE [LARGE SCALE GENOMIC DNA]</scope>
    <source>
        <strain evidence="2 3">SDU3-2</strain>
    </source>
</reference>
<organism evidence="2 3">
    <name type="scientific">Deinococcus terrestris</name>
    <dbReference type="NCBI Taxonomy" id="2651870"/>
    <lineage>
        <taxon>Bacteria</taxon>
        <taxon>Thermotogati</taxon>
        <taxon>Deinococcota</taxon>
        <taxon>Deinococci</taxon>
        <taxon>Deinococcales</taxon>
        <taxon>Deinococcaceae</taxon>
        <taxon>Deinococcus</taxon>
    </lineage>
</organism>
<keyword evidence="3" id="KW-1185">Reference proteome</keyword>
<dbReference type="RefSeq" id="WP_152869293.1">
    <property type="nucleotide sequence ID" value="NZ_WBSL01000001.1"/>
</dbReference>
<dbReference type="EMBL" id="WBSL01000001">
    <property type="protein sequence ID" value="MPY65978.1"/>
    <property type="molecule type" value="Genomic_DNA"/>
</dbReference>
<feature type="region of interest" description="Disordered" evidence="1">
    <location>
        <begin position="74"/>
        <end position="106"/>
    </location>
</feature>
<proteinExistence type="predicted"/>
<evidence type="ECO:0000313" key="3">
    <source>
        <dbReference type="Proteomes" id="UP000484842"/>
    </source>
</evidence>
<protein>
    <submittedName>
        <fullName evidence="2">Uncharacterized protein</fullName>
    </submittedName>
</protein>
<gene>
    <name evidence="2" type="ORF">F8S09_04605</name>
</gene>
<accession>A0A7X1NUD3</accession>
<feature type="compositionally biased region" description="Basic and acidic residues" evidence="1">
    <location>
        <begin position="96"/>
        <end position="106"/>
    </location>
</feature>
<sequence>MPYHLTIEIRSNSAAEHFQREFGSLLDAKRYAHNQVRGDIFWTVRENCLEGLAPSDALRIEATGEDVGRPLDEVVEEESEAPVENTSLFTPDGPVEEPRSLPPKVRDGAWLAPSRLLC</sequence>